<dbReference type="PANTHER" id="PTHR48081:SF8">
    <property type="entry name" value="ALPHA_BETA HYDROLASE FOLD-3 DOMAIN-CONTAINING PROTEIN-RELATED"/>
    <property type="match status" value="1"/>
</dbReference>
<gene>
    <name evidence="5" type="primary">aes</name>
    <name evidence="4" type="ORF">CRN84_25315</name>
    <name evidence="5" type="ORF">NCTC12282_00263</name>
</gene>
<reference evidence="5 7" key="3">
    <citation type="submission" date="2019-03" db="EMBL/GenBank/DDBJ databases">
        <authorList>
            <consortium name="Pathogen Informatics"/>
        </authorList>
    </citation>
    <scope>NUCLEOTIDE SEQUENCE [LARGE SCALE GENOMIC DNA]</scope>
    <source>
        <strain evidence="5 7">NCTC12282</strain>
    </source>
</reference>
<dbReference type="OrthoDB" id="9806180at2"/>
<name>A0A2C6DU85_9GAMM</name>
<proteinExistence type="inferred from homology"/>
<dbReference type="PROSITE" id="PS01173">
    <property type="entry name" value="LIPASE_GDXG_HIS"/>
    <property type="match status" value="1"/>
</dbReference>
<reference evidence="6" key="1">
    <citation type="submission" date="2017-09" db="EMBL/GenBank/DDBJ databases">
        <title>FDA dAtabase for Regulatory Grade micrObial Sequences (FDA-ARGOS): Supporting development and validation of Infectious Disease Dx tests.</title>
        <authorList>
            <person name="Minogue T."/>
            <person name="Wolcott M."/>
            <person name="Wasieloski L."/>
            <person name="Aguilar W."/>
            <person name="Moore D."/>
            <person name="Tallon L."/>
            <person name="Sadzewicz L."/>
            <person name="Ott S."/>
            <person name="Zhao X."/>
            <person name="Nagaraj S."/>
            <person name="Vavikolanu K."/>
            <person name="Aluvathingal J."/>
            <person name="Nadendla S."/>
            <person name="Sichtig H."/>
        </authorList>
    </citation>
    <scope>NUCLEOTIDE SEQUENCE [LARGE SCALE GENOMIC DNA]</scope>
    <source>
        <strain evidence="6">FDAARGOS_387</strain>
    </source>
</reference>
<dbReference type="InterPro" id="IPR050300">
    <property type="entry name" value="GDXG_lipolytic_enzyme"/>
</dbReference>
<dbReference type="Gene3D" id="3.40.50.1820">
    <property type="entry name" value="alpha/beta hydrolase"/>
    <property type="match status" value="1"/>
</dbReference>
<dbReference type="Pfam" id="PF07859">
    <property type="entry name" value="Abhydrolase_3"/>
    <property type="match status" value="1"/>
</dbReference>
<evidence type="ECO:0000256" key="1">
    <source>
        <dbReference type="ARBA" id="ARBA00010515"/>
    </source>
</evidence>
<evidence type="ECO:0000256" key="2">
    <source>
        <dbReference type="ARBA" id="ARBA00022801"/>
    </source>
</evidence>
<dbReference type="InterPro" id="IPR029058">
    <property type="entry name" value="AB_hydrolase_fold"/>
</dbReference>
<dbReference type="AlphaFoldDB" id="A0A2C6DU85"/>
<accession>A0A2C6DU85</accession>
<keyword evidence="2 5" id="KW-0378">Hydrolase</keyword>
<evidence type="ECO:0000259" key="3">
    <source>
        <dbReference type="Pfam" id="PF07859"/>
    </source>
</evidence>
<evidence type="ECO:0000313" key="6">
    <source>
        <dbReference type="Proteomes" id="UP000224974"/>
    </source>
</evidence>
<keyword evidence="6" id="KW-1185">Reference proteome</keyword>
<dbReference type="RefSeq" id="WP_029095211.1">
    <property type="nucleotide sequence ID" value="NZ_CAADJA010000002.1"/>
</dbReference>
<organism evidence="4 6">
    <name type="scientific">Budvicia aquatica</name>
    <dbReference type="NCBI Taxonomy" id="82979"/>
    <lineage>
        <taxon>Bacteria</taxon>
        <taxon>Pseudomonadati</taxon>
        <taxon>Pseudomonadota</taxon>
        <taxon>Gammaproteobacteria</taxon>
        <taxon>Enterobacterales</taxon>
        <taxon>Budviciaceae</taxon>
        <taxon>Budvicia</taxon>
    </lineage>
</organism>
<dbReference type="EC" id="3.1.1.-" evidence="5"/>
<evidence type="ECO:0000313" key="4">
    <source>
        <dbReference type="EMBL" id="PHI32394.1"/>
    </source>
</evidence>
<dbReference type="InterPro" id="IPR002168">
    <property type="entry name" value="Lipase_GDXG_HIS_AS"/>
</dbReference>
<dbReference type="Proteomes" id="UP000373449">
    <property type="component" value="Unassembled WGS sequence"/>
</dbReference>
<dbReference type="STRING" id="1111728.GCA_000427805_02800"/>
<dbReference type="SUPFAM" id="SSF53474">
    <property type="entry name" value="alpha/beta-Hydrolases"/>
    <property type="match status" value="1"/>
</dbReference>
<dbReference type="InterPro" id="IPR013094">
    <property type="entry name" value="AB_hydrolase_3"/>
</dbReference>
<comment type="similarity">
    <text evidence="1">Belongs to the 'GDXG' lipolytic enzyme family.</text>
</comment>
<evidence type="ECO:0000313" key="5">
    <source>
        <dbReference type="EMBL" id="VFS45387.1"/>
    </source>
</evidence>
<dbReference type="EMBL" id="PDDX01000001">
    <property type="protein sequence ID" value="PHI32394.1"/>
    <property type="molecule type" value="Genomic_DNA"/>
</dbReference>
<dbReference type="PANTHER" id="PTHR48081">
    <property type="entry name" value="AB HYDROLASE SUPERFAMILY PROTEIN C4A8.06C"/>
    <property type="match status" value="1"/>
</dbReference>
<dbReference type="EMBL" id="CAADJA010000002">
    <property type="protein sequence ID" value="VFS45387.1"/>
    <property type="molecule type" value="Genomic_DNA"/>
</dbReference>
<sequence>MNKLNKLGLVEKLSEEMKSVIKQQEINALGADAPSDGSYPSIRCQYQKERAFWNQGGPVMDKVLDVKVPFNNMTITARVYYPKDKEYMSCLFYIHGGGFIVGNLDTHDRIMRIMAEESQCTVIGIDYSLSPEAKFPQAILECITVTDYFRQHADKYQINASSIGYAGDSAGAHIAMATFLWLRDHHQDTSFIKALVLYYGLYGLKDSRSIRLYGNELDGLTEEELKLYQDLYLSEQQDSQSPYYCFFNNDLTCGMPSCFIASCEFDPLLDDSEALYAILKDKKVDCEYKMYPGVLHGFLHYSKMMESSKQAIADGANYFKERIKQ</sequence>
<evidence type="ECO:0000313" key="7">
    <source>
        <dbReference type="Proteomes" id="UP000373449"/>
    </source>
</evidence>
<protein>
    <submittedName>
        <fullName evidence="4">Acetyl esterase</fullName>
        <ecNumber evidence="5">3.1.1.-</ecNumber>
    </submittedName>
</protein>
<feature type="domain" description="Alpha/beta hydrolase fold-3" evidence="3">
    <location>
        <begin position="91"/>
        <end position="299"/>
    </location>
</feature>
<dbReference type="GO" id="GO:0016787">
    <property type="term" value="F:hydrolase activity"/>
    <property type="evidence" value="ECO:0007669"/>
    <property type="project" value="UniProtKB-KW"/>
</dbReference>
<dbReference type="NCBIfam" id="NF007547">
    <property type="entry name" value="PRK10162.1"/>
    <property type="match status" value="1"/>
</dbReference>
<reference evidence="4" key="2">
    <citation type="submission" date="2017-09" db="EMBL/GenBank/DDBJ databases">
        <title>FDA dAtabase for Regulatory Grade micrObial Sequences (FDA-ARGOS): Supporting development and validation of Infectious Disease Dx tests.</title>
        <authorList>
            <person name="Minogue T."/>
            <person name="Wolcott M."/>
            <person name="Wasieloski L."/>
            <person name="Aguilar W."/>
            <person name="Moore D."/>
            <person name="Tallon L.J."/>
            <person name="Sadzewicz L."/>
            <person name="Ott S."/>
            <person name="Zhao X."/>
            <person name="Nagaraj S."/>
            <person name="Vavikolanu K."/>
            <person name="Aluvathingal J."/>
            <person name="Nadendla S."/>
            <person name="Sichtig H."/>
        </authorList>
    </citation>
    <scope>NUCLEOTIDE SEQUENCE</scope>
    <source>
        <strain evidence="4">FDAARGOS_387</strain>
    </source>
</reference>
<dbReference type="Proteomes" id="UP000224974">
    <property type="component" value="Unassembled WGS sequence"/>
</dbReference>